<evidence type="ECO:0000313" key="1">
    <source>
        <dbReference type="EMBL" id="BAD17828.1"/>
    </source>
</evidence>
<protein>
    <submittedName>
        <fullName evidence="1">Uncharacterized protein</fullName>
    </submittedName>
</protein>
<accession>Q6YPC9</accession>
<organism evidence="1 2">
    <name type="scientific">Oryza sativa subsp. japonica</name>
    <name type="common">Rice</name>
    <dbReference type="NCBI Taxonomy" id="39947"/>
    <lineage>
        <taxon>Eukaryota</taxon>
        <taxon>Viridiplantae</taxon>
        <taxon>Streptophyta</taxon>
        <taxon>Embryophyta</taxon>
        <taxon>Tracheophyta</taxon>
        <taxon>Spermatophyta</taxon>
        <taxon>Magnoliopsida</taxon>
        <taxon>Liliopsida</taxon>
        <taxon>Poales</taxon>
        <taxon>Poaceae</taxon>
        <taxon>BOP clade</taxon>
        <taxon>Oryzoideae</taxon>
        <taxon>Oryzeae</taxon>
        <taxon>Oryzinae</taxon>
        <taxon>Oryza</taxon>
        <taxon>Oryza sativa</taxon>
    </lineage>
</organism>
<sequence length="59" mass="6740">MRRRRHRVLVRCGMPDEGTDGERIYSEASSYSSRALLLPARLQWSNASSCDEQASPAWQ</sequence>
<dbReference type="AlphaFoldDB" id="Q6YPC9"/>
<reference evidence="2" key="2">
    <citation type="journal article" date="2008" name="Nucleic Acids Res.">
        <title>The rice annotation project database (RAP-DB): 2008 update.</title>
        <authorList>
            <consortium name="The rice annotation project (RAP)"/>
        </authorList>
    </citation>
    <scope>GENOME REANNOTATION</scope>
    <source>
        <strain evidence="2">cv. Nipponbare</strain>
    </source>
</reference>
<gene>
    <name evidence="1" type="primary">OSJNOa174H12.6</name>
</gene>
<reference evidence="2" key="1">
    <citation type="journal article" date="2005" name="Nature">
        <title>The map-based sequence of the rice genome.</title>
        <authorList>
            <consortium name="International rice genome sequencing project (IRGSP)"/>
            <person name="Matsumoto T."/>
            <person name="Wu J."/>
            <person name="Kanamori H."/>
            <person name="Katayose Y."/>
            <person name="Fujisawa M."/>
            <person name="Namiki N."/>
            <person name="Mizuno H."/>
            <person name="Yamamoto K."/>
            <person name="Antonio B.A."/>
            <person name="Baba T."/>
            <person name="Sakata K."/>
            <person name="Nagamura Y."/>
            <person name="Aoki H."/>
            <person name="Arikawa K."/>
            <person name="Arita K."/>
            <person name="Bito T."/>
            <person name="Chiden Y."/>
            <person name="Fujitsuka N."/>
            <person name="Fukunaka R."/>
            <person name="Hamada M."/>
            <person name="Harada C."/>
            <person name="Hayashi A."/>
            <person name="Hijishita S."/>
            <person name="Honda M."/>
            <person name="Hosokawa S."/>
            <person name="Ichikawa Y."/>
            <person name="Idonuma A."/>
            <person name="Iijima M."/>
            <person name="Ikeda M."/>
            <person name="Ikeno M."/>
            <person name="Ito K."/>
            <person name="Ito S."/>
            <person name="Ito T."/>
            <person name="Ito Y."/>
            <person name="Ito Y."/>
            <person name="Iwabuchi A."/>
            <person name="Kamiya K."/>
            <person name="Karasawa W."/>
            <person name="Kurita K."/>
            <person name="Katagiri S."/>
            <person name="Kikuta A."/>
            <person name="Kobayashi H."/>
            <person name="Kobayashi N."/>
            <person name="Machita K."/>
            <person name="Maehara T."/>
            <person name="Masukawa M."/>
            <person name="Mizubayashi T."/>
            <person name="Mukai Y."/>
            <person name="Nagasaki H."/>
            <person name="Nagata Y."/>
            <person name="Naito S."/>
            <person name="Nakashima M."/>
            <person name="Nakama Y."/>
            <person name="Nakamichi Y."/>
            <person name="Nakamura M."/>
            <person name="Meguro A."/>
            <person name="Negishi M."/>
            <person name="Ohta I."/>
            <person name="Ohta T."/>
            <person name="Okamoto M."/>
            <person name="Ono N."/>
            <person name="Saji S."/>
            <person name="Sakaguchi M."/>
            <person name="Sakai K."/>
            <person name="Shibata M."/>
            <person name="Shimokawa T."/>
            <person name="Song J."/>
            <person name="Takazaki Y."/>
            <person name="Terasawa K."/>
            <person name="Tsugane M."/>
            <person name="Tsuji K."/>
            <person name="Ueda S."/>
            <person name="Waki K."/>
            <person name="Yamagata H."/>
            <person name="Yamamoto M."/>
            <person name="Yamamoto S."/>
            <person name="Yamane H."/>
            <person name="Yoshiki S."/>
            <person name="Yoshihara R."/>
            <person name="Yukawa K."/>
            <person name="Zhong H."/>
            <person name="Yano M."/>
            <person name="Yuan Q."/>
            <person name="Ouyang S."/>
            <person name="Liu J."/>
            <person name="Jones K.M."/>
            <person name="Gansberger K."/>
            <person name="Moffat K."/>
            <person name="Hill J."/>
            <person name="Bera J."/>
            <person name="Fadrosh D."/>
            <person name="Jin S."/>
            <person name="Johri S."/>
            <person name="Kim M."/>
            <person name="Overton L."/>
            <person name="Reardon M."/>
            <person name="Tsitrin T."/>
            <person name="Vuong H."/>
            <person name="Weaver B."/>
            <person name="Ciecko A."/>
            <person name="Tallon L."/>
            <person name="Jackson J."/>
            <person name="Pai G."/>
            <person name="Aken S.V."/>
            <person name="Utterback T."/>
            <person name="Reidmuller S."/>
            <person name="Feldblyum T."/>
            <person name="Hsiao J."/>
            <person name="Zismann V."/>
            <person name="Iobst S."/>
            <person name="de Vazeille A.R."/>
            <person name="Buell C.R."/>
            <person name="Ying K."/>
            <person name="Li Y."/>
            <person name="Lu T."/>
            <person name="Huang Y."/>
            <person name="Zhao Q."/>
            <person name="Feng Q."/>
            <person name="Zhang L."/>
            <person name="Zhu J."/>
            <person name="Weng Q."/>
            <person name="Mu J."/>
            <person name="Lu Y."/>
            <person name="Fan D."/>
            <person name="Liu Y."/>
            <person name="Guan J."/>
            <person name="Zhang Y."/>
            <person name="Yu S."/>
            <person name="Liu X."/>
            <person name="Zhang Y."/>
            <person name="Hong G."/>
            <person name="Han B."/>
            <person name="Choisne N."/>
            <person name="Demange N."/>
            <person name="Orjeda G."/>
            <person name="Samain S."/>
            <person name="Cattolico L."/>
            <person name="Pelletier E."/>
            <person name="Couloux A."/>
            <person name="Segurens B."/>
            <person name="Wincker P."/>
            <person name="D'Hont A."/>
            <person name="Scarpelli C."/>
            <person name="Weissenbach J."/>
            <person name="Salanoubat M."/>
            <person name="Quetier F."/>
            <person name="Yu Y."/>
            <person name="Kim H.R."/>
            <person name="Rambo T."/>
            <person name="Currie J."/>
            <person name="Collura K."/>
            <person name="Luo M."/>
            <person name="Yang T."/>
            <person name="Ammiraju J.S.S."/>
            <person name="Engler F."/>
            <person name="Soderlund C."/>
            <person name="Wing R.A."/>
            <person name="Palmer L.E."/>
            <person name="de la Bastide M."/>
            <person name="Spiegel L."/>
            <person name="Nascimento L."/>
            <person name="Zutavern T."/>
            <person name="O'Shaughnessy A."/>
            <person name="Dike S."/>
            <person name="Dedhia N."/>
            <person name="Preston R."/>
            <person name="Balija V."/>
            <person name="McCombie W.R."/>
            <person name="Chow T."/>
            <person name="Chen H."/>
            <person name="Chung M."/>
            <person name="Chen C."/>
            <person name="Shaw J."/>
            <person name="Wu H."/>
            <person name="Hsiao K."/>
            <person name="Chao Y."/>
            <person name="Chu M."/>
            <person name="Cheng C."/>
            <person name="Hour A."/>
            <person name="Lee P."/>
            <person name="Lin S."/>
            <person name="Lin Y."/>
            <person name="Liou J."/>
            <person name="Liu S."/>
            <person name="Hsing Y."/>
            <person name="Raghuvanshi S."/>
            <person name="Mohanty A."/>
            <person name="Bharti A.K."/>
            <person name="Gaur A."/>
            <person name="Gupta V."/>
            <person name="Kumar D."/>
            <person name="Ravi V."/>
            <person name="Vij S."/>
            <person name="Kapur A."/>
            <person name="Khurana P."/>
            <person name="Khurana P."/>
            <person name="Khurana J.P."/>
            <person name="Tyagi A.K."/>
            <person name="Gaikwad K."/>
            <person name="Singh A."/>
            <person name="Dalal V."/>
            <person name="Srivastava S."/>
            <person name="Dixit A."/>
            <person name="Pal A.K."/>
            <person name="Ghazi I.A."/>
            <person name="Yadav M."/>
            <person name="Pandit A."/>
            <person name="Bhargava A."/>
            <person name="Sureshbabu K."/>
            <person name="Batra K."/>
            <person name="Sharma T.R."/>
            <person name="Mohapatra T."/>
            <person name="Singh N.K."/>
            <person name="Messing J."/>
            <person name="Nelson A.B."/>
            <person name="Fuks G."/>
            <person name="Kavchok S."/>
            <person name="Keizer G."/>
            <person name="Linton E."/>
            <person name="Llaca V."/>
            <person name="Song R."/>
            <person name="Tanyolac B."/>
            <person name="Young S."/>
            <person name="Ho-Il K."/>
            <person name="Hahn J.H."/>
            <person name="Sangsakoo G."/>
            <person name="Vanavichit A."/>
            <person name="de Mattos Luiz.A.T."/>
            <person name="Zimmer P.D."/>
            <person name="Malone G."/>
            <person name="Dellagostin O."/>
            <person name="de Oliveira A.C."/>
            <person name="Bevan M."/>
            <person name="Bancroft I."/>
            <person name="Minx P."/>
            <person name="Cordum H."/>
            <person name="Wilson R."/>
            <person name="Cheng Z."/>
            <person name="Jin W."/>
            <person name="Jiang J."/>
            <person name="Leong S.A."/>
            <person name="Iwama H."/>
            <person name="Gojobori T."/>
            <person name="Itoh T."/>
            <person name="Niimura Y."/>
            <person name="Fujii Y."/>
            <person name="Habara T."/>
            <person name="Sakai H."/>
            <person name="Sato Y."/>
            <person name="Wilson G."/>
            <person name="Kumar K."/>
            <person name="McCouch S."/>
            <person name="Juretic N."/>
            <person name="Hoen D."/>
            <person name="Wright S."/>
            <person name="Bruskiewich R."/>
            <person name="Bureau T."/>
            <person name="Miyao A."/>
            <person name="Hirochika H."/>
            <person name="Nishikawa T."/>
            <person name="Kadowaki K."/>
            <person name="Sugiura M."/>
            <person name="Burr B."/>
            <person name="Sasaki T."/>
        </authorList>
    </citation>
    <scope>NUCLEOTIDE SEQUENCE [LARGE SCALE GENOMIC DNA]</scope>
    <source>
        <strain evidence="2">cv. Nipponbare</strain>
    </source>
</reference>
<name>Q6YPC9_ORYSJ</name>
<dbReference type="EMBL" id="AP006845">
    <property type="protein sequence ID" value="BAD17828.1"/>
    <property type="molecule type" value="Genomic_DNA"/>
</dbReference>
<proteinExistence type="predicted"/>
<dbReference type="Proteomes" id="UP000000763">
    <property type="component" value="Chromosome 8"/>
</dbReference>
<evidence type="ECO:0000313" key="2">
    <source>
        <dbReference type="Proteomes" id="UP000000763"/>
    </source>
</evidence>